<dbReference type="EMBL" id="RJKN01000002">
    <property type="protein sequence ID" value="ROP44820.1"/>
    <property type="molecule type" value="Genomic_DNA"/>
</dbReference>
<evidence type="ECO:0000256" key="1">
    <source>
        <dbReference type="SAM" id="Phobius"/>
    </source>
</evidence>
<protein>
    <submittedName>
        <fullName evidence="2">Uncharacterized protein</fullName>
    </submittedName>
</protein>
<feature type="transmembrane region" description="Helical" evidence="1">
    <location>
        <begin position="17"/>
        <end position="35"/>
    </location>
</feature>
<dbReference type="Proteomes" id="UP000276232">
    <property type="component" value="Unassembled WGS sequence"/>
</dbReference>
<keyword evidence="1" id="KW-0812">Transmembrane</keyword>
<dbReference type="InParanoid" id="A0A3N1HQT8"/>
<evidence type="ECO:0000313" key="3">
    <source>
        <dbReference type="Proteomes" id="UP000276232"/>
    </source>
</evidence>
<keyword evidence="3" id="KW-1185">Reference proteome</keyword>
<dbReference type="AlphaFoldDB" id="A0A3N1HQT8"/>
<accession>A0A3N1HQT8</accession>
<feature type="transmembrane region" description="Helical" evidence="1">
    <location>
        <begin position="55"/>
        <end position="75"/>
    </location>
</feature>
<keyword evidence="1" id="KW-0472">Membrane</keyword>
<gene>
    <name evidence="2" type="ORF">EDC03_0950</name>
</gene>
<keyword evidence="1" id="KW-1133">Transmembrane helix</keyword>
<dbReference type="RefSeq" id="WP_123379049.1">
    <property type="nucleotide sequence ID" value="NZ_RJKN01000002.1"/>
</dbReference>
<name>A0A3N1HQT8_9ACTN</name>
<proteinExistence type="predicted"/>
<reference evidence="2 3" key="1">
    <citation type="journal article" date="2015" name="Stand. Genomic Sci.">
        <title>Genomic Encyclopedia of Bacterial and Archaeal Type Strains, Phase III: the genomes of soil and plant-associated and newly described type strains.</title>
        <authorList>
            <person name="Whitman W.B."/>
            <person name="Woyke T."/>
            <person name="Klenk H.P."/>
            <person name="Zhou Y."/>
            <person name="Lilburn T.G."/>
            <person name="Beck B.J."/>
            <person name="De Vos P."/>
            <person name="Vandamme P."/>
            <person name="Eisen J.A."/>
            <person name="Garrity G."/>
            <person name="Hugenholtz P."/>
            <person name="Kyrpides N.C."/>
        </authorList>
    </citation>
    <scope>NUCLEOTIDE SEQUENCE [LARGE SCALE GENOMIC DNA]</scope>
    <source>
        <strain evidence="2 3">CECT 7306</strain>
    </source>
</reference>
<organism evidence="2 3">
    <name type="scientific">Pseudokineococcus lusitanus</name>
    <dbReference type="NCBI Taxonomy" id="763993"/>
    <lineage>
        <taxon>Bacteria</taxon>
        <taxon>Bacillati</taxon>
        <taxon>Actinomycetota</taxon>
        <taxon>Actinomycetes</taxon>
        <taxon>Kineosporiales</taxon>
        <taxon>Kineosporiaceae</taxon>
        <taxon>Pseudokineococcus</taxon>
    </lineage>
</organism>
<comment type="caution">
    <text evidence="2">The sequence shown here is derived from an EMBL/GenBank/DDBJ whole genome shotgun (WGS) entry which is preliminary data.</text>
</comment>
<sequence>MVDEARGGRPTHDVGEVALLLGAVWSFWPAGLWMALRWRREQRRAGRPTSRVVQVALAVSVVLAVSTPFVLVVAWRRLAG</sequence>
<evidence type="ECO:0000313" key="2">
    <source>
        <dbReference type="EMBL" id="ROP44820.1"/>
    </source>
</evidence>